<evidence type="ECO:0000256" key="2">
    <source>
        <dbReference type="ARBA" id="ARBA00023002"/>
    </source>
</evidence>
<dbReference type="SUPFAM" id="SSF53720">
    <property type="entry name" value="ALDH-like"/>
    <property type="match status" value="1"/>
</dbReference>
<evidence type="ECO:0008006" key="9">
    <source>
        <dbReference type="Google" id="ProtNLM"/>
    </source>
</evidence>
<dbReference type="Proteomes" id="UP000825434">
    <property type="component" value="Chromosome 1"/>
</dbReference>
<comment type="similarity">
    <text evidence="1 4">Belongs to the aldehyde dehydrogenase family.</text>
</comment>
<evidence type="ECO:0000313" key="7">
    <source>
        <dbReference type="EMBL" id="QWU85788.1"/>
    </source>
</evidence>
<dbReference type="Pfam" id="PF21762">
    <property type="entry name" value="DEDDh_C"/>
    <property type="match status" value="1"/>
</dbReference>
<dbReference type="Pfam" id="PF00171">
    <property type="entry name" value="Aldedh"/>
    <property type="match status" value="1"/>
</dbReference>
<dbReference type="SUPFAM" id="SSF53098">
    <property type="entry name" value="Ribonuclease H-like"/>
    <property type="match status" value="1"/>
</dbReference>
<feature type="domain" description="Gfd2/YDR514C-like C-terminal" evidence="6">
    <location>
        <begin position="76"/>
        <end position="238"/>
    </location>
</feature>
<dbReference type="InterPro" id="IPR016160">
    <property type="entry name" value="Ald_DH_CS_CYS"/>
</dbReference>
<dbReference type="CDD" id="cd07091">
    <property type="entry name" value="ALDH_F1-2_Ald2-like"/>
    <property type="match status" value="1"/>
</dbReference>
<dbReference type="InterPro" id="IPR016163">
    <property type="entry name" value="Ald_DH_C"/>
</dbReference>
<dbReference type="InterPro" id="IPR012337">
    <property type="entry name" value="RNaseH-like_sf"/>
</dbReference>
<dbReference type="Gene3D" id="3.40.605.10">
    <property type="entry name" value="Aldehyde Dehydrogenase, Chain A, domain 1"/>
    <property type="match status" value="1"/>
</dbReference>
<organism evidence="7 8">
    <name type="scientific">Candidozyma haemuli</name>
    <dbReference type="NCBI Taxonomy" id="45357"/>
    <lineage>
        <taxon>Eukaryota</taxon>
        <taxon>Fungi</taxon>
        <taxon>Dikarya</taxon>
        <taxon>Ascomycota</taxon>
        <taxon>Saccharomycotina</taxon>
        <taxon>Pichiomycetes</taxon>
        <taxon>Metschnikowiaceae</taxon>
        <taxon>Candidozyma</taxon>
    </lineage>
</organism>
<feature type="active site" evidence="3">
    <location>
        <position position="545"/>
    </location>
</feature>
<evidence type="ECO:0000256" key="3">
    <source>
        <dbReference type="PROSITE-ProRule" id="PRU10007"/>
    </source>
</evidence>
<accession>A0ABX8I1S9</accession>
<sequence length="792" mass="87163">MLGLPQRLLEYIGYLWCLLRLNLDGGSIESPELATSREQRIKEYVASIPLRDNSSEAYKSELAQMMCTIVDCDKTLISIDLEGTHQEVGQIKQVGVSVYAYQNKTRNGLPFIRSTHIITKPPLPNLHYLRFNGERSLHMTLEQIRLALDDLIMEYSRDDRRGSGVCVVGHNMQGDIRLLKELGVRFGKCEFVDTHRMLSMSHGTRKCSLANSLRLVRQPFAFLHNAGNDAYYTLILCLCLADPKYRSSAGIDHPKVVAEYLENQDTQENTLNKSSQVYSSMSIKIELYNKKTIDLPTGLFINNEFRPASDGSTLTTPNPATGEDLATISSATEKDVDDAVASARKAFETVWGTNSSPGERSSLLHKWADLIEEDIENLAQLESLDNGKPVWMAGDVDIVDSIGCLRYYAGLADKIEGRTIEQQEGVKLAFTRPEPIGVCGQIIPWNYPIQMFAWKVAPALAAGNTVVMKPAEQTPLSALRLAELAVKAGFPPGVLNIVNGVGAVTGNAIANHMDIDKVAFTGSTVTGRKIMASAASSNLKKVSLELGGKSPVVVFDSVDIDQTANWVCMAILFNHGQDCCAGSRLFVQDTIKDEFLKVLKRKVEEIQIGDPSDIKTFMGPLVSKVQHEKVLQYIKYGEEEGGKLLTGGQPQLSHLDEKFKNGFFVTPTVFTDCKKGMKIVDNEIFGPVLAVQSFTTEEEAVKLANDTAYGLGGGIFSQNASQCMRMVHAIKAGTVWCNQYMALSNSVPFGGVKQSGFGRELGIEGLKEYTQTKAVHWNYGEEIPWPIDGTTG</sequence>
<dbReference type="InterPro" id="IPR036397">
    <property type="entry name" value="RNaseH_sf"/>
</dbReference>
<reference evidence="7 8" key="1">
    <citation type="submission" date="2021-06" db="EMBL/GenBank/DDBJ databases">
        <title>Candida outbreak in Lebanon.</title>
        <authorList>
            <person name="Finianos M."/>
        </authorList>
    </citation>
    <scope>NUCLEOTIDE SEQUENCE [LARGE SCALE GENOMIC DNA]</scope>
    <source>
        <strain evidence="7">CA3LBN</strain>
    </source>
</reference>
<dbReference type="EMBL" id="CP076661">
    <property type="protein sequence ID" value="QWU85788.1"/>
    <property type="molecule type" value="Genomic_DNA"/>
</dbReference>
<dbReference type="InterPro" id="IPR016162">
    <property type="entry name" value="Ald_DH_N"/>
</dbReference>
<evidence type="ECO:0000259" key="5">
    <source>
        <dbReference type="Pfam" id="PF00171"/>
    </source>
</evidence>
<dbReference type="Gene3D" id="3.40.309.10">
    <property type="entry name" value="Aldehyde Dehydrogenase, Chain A, domain 2"/>
    <property type="match status" value="1"/>
</dbReference>
<dbReference type="Gene3D" id="3.30.420.10">
    <property type="entry name" value="Ribonuclease H-like superfamily/Ribonuclease H"/>
    <property type="match status" value="1"/>
</dbReference>
<dbReference type="InterPro" id="IPR015590">
    <property type="entry name" value="Aldehyde_DH_dom"/>
</dbReference>
<dbReference type="InterPro" id="IPR029510">
    <property type="entry name" value="Ald_DH_CS_GLU"/>
</dbReference>
<name>A0ABX8I1S9_9ASCO</name>
<evidence type="ECO:0000256" key="1">
    <source>
        <dbReference type="ARBA" id="ARBA00009986"/>
    </source>
</evidence>
<dbReference type="InterPro" id="IPR016161">
    <property type="entry name" value="Ald_DH/histidinol_DH"/>
</dbReference>
<dbReference type="InterPro" id="IPR048519">
    <property type="entry name" value="Gfd2/YDR514C-like_C"/>
</dbReference>
<evidence type="ECO:0000256" key="4">
    <source>
        <dbReference type="RuleBase" id="RU003345"/>
    </source>
</evidence>
<dbReference type="PROSITE" id="PS00687">
    <property type="entry name" value="ALDEHYDE_DEHYDR_GLU"/>
    <property type="match status" value="1"/>
</dbReference>
<evidence type="ECO:0000313" key="8">
    <source>
        <dbReference type="Proteomes" id="UP000825434"/>
    </source>
</evidence>
<evidence type="ECO:0000259" key="6">
    <source>
        <dbReference type="Pfam" id="PF21762"/>
    </source>
</evidence>
<gene>
    <name evidence="7" type="ORF">CA3LBN_000006</name>
</gene>
<dbReference type="PROSITE" id="PS00070">
    <property type="entry name" value="ALDEHYDE_DEHYDR_CYS"/>
    <property type="match status" value="1"/>
</dbReference>
<keyword evidence="8" id="KW-1185">Reference proteome</keyword>
<proteinExistence type="inferred from homology"/>
<protein>
    <recommendedName>
        <fullName evidence="9">Aldehyde dehydrogenase domain-containing protein</fullName>
    </recommendedName>
</protein>
<feature type="domain" description="Aldehyde dehydrogenase" evidence="5">
    <location>
        <begin position="309"/>
        <end position="775"/>
    </location>
</feature>
<dbReference type="PANTHER" id="PTHR11699">
    <property type="entry name" value="ALDEHYDE DEHYDROGENASE-RELATED"/>
    <property type="match status" value="1"/>
</dbReference>
<keyword evidence="2 4" id="KW-0560">Oxidoreductase</keyword>